<dbReference type="EMBL" id="CAEY01001645">
    <property type="status" value="NOT_ANNOTATED_CDS"/>
    <property type="molecule type" value="Genomic_DNA"/>
</dbReference>
<dbReference type="STRING" id="32264.T1L657"/>
<evidence type="ECO:0000313" key="3">
    <source>
        <dbReference type="Proteomes" id="UP000015104"/>
    </source>
</evidence>
<dbReference type="EnsemblMetazoa" id="tetur627g00010.1">
    <property type="protein sequence ID" value="tetur627g00010.1"/>
    <property type="gene ID" value="tetur627g00010"/>
</dbReference>
<protein>
    <submittedName>
        <fullName evidence="2">Uncharacterized protein</fullName>
    </submittedName>
</protein>
<keyword evidence="3" id="KW-1185">Reference proteome</keyword>
<accession>T1L657</accession>
<organism evidence="2 3">
    <name type="scientific">Tetranychus urticae</name>
    <name type="common">Two-spotted spider mite</name>
    <dbReference type="NCBI Taxonomy" id="32264"/>
    <lineage>
        <taxon>Eukaryota</taxon>
        <taxon>Metazoa</taxon>
        <taxon>Ecdysozoa</taxon>
        <taxon>Arthropoda</taxon>
        <taxon>Chelicerata</taxon>
        <taxon>Arachnida</taxon>
        <taxon>Acari</taxon>
        <taxon>Acariformes</taxon>
        <taxon>Trombidiformes</taxon>
        <taxon>Prostigmata</taxon>
        <taxon>Eleutherengona</taxon>
        <taxon>Raphignathae</taxon>
        <taxon>Tetranychoidea</taxon>
        <taxon>Tetranychidae</taxon>
        <taxon>Tetranychus</taxon>
    </lineage>
</organism>
<evidence type="ECO:0000313" key="2">
    <source>
        <dbReference type="EnsemblMetazoa" id="tetur627g00010.1"/>
    </source>
</evidence>
<dbReference type="EMBL" id="CAEY01001962">
    <property type="status" value="NOT_ANNOTATED_CDS"/>
    <property type="molecule type" value="Genomic_DNA"/>
</dbReference>
<name>T1L657_TETUR</name>
<dbReference type="AlphaFoldDB" id="T1L657"/>
<dbReference type="eggNOG" id="ENOG502SG6N">
    <property type="taxonomic scope" value="Eukaryota"/>
</dbReference>
<keyword evidence="1" id="KW-1133">Transmembrane helix</keyword>
<feature type="transmembrane region" description="Helical" evidence="1">
    <location>
        <begin position="32"/>
        <end position="54"/>
    </location>
</feature>
<proteinExistence type="predicted"/>
<evidence type="ECO:0000256" key="1">
    <source>
        <dbReference type="SAM" id="Phobius"/>
    </source>
</evidence>
<dbReference type="Proteomes" id="UP000015104">
    <property type="component" value="Unassembled WGS sequence"/>
</dbReference>
<dbReference type="EnsemblMetazoa" id="tetur08g07850.1">
    <property type="protein sequence ID" value="tetur08g07850.1"/>
    <property type="gene ID" value="tetur08g07850"/>
</dbReference>
<reference evidence="3" key="1">
    <citation type="submission" date="2011-08" db="EMBL/GenBank/DDBJ databases">
        <authorList>
            <person name="Rombauts S."/>
        </authorList>
    </citation>
    <scope>NUCLEOTIDE SEQUENCE</scope>
    <source>
        <strain evidence="3">London</strain>
    </source>
</reference>
<dbReference type="HOGENOM" id="CLU_190941_0_0_1"/>
<keyword evidence="1" id="KW-0812">Transmembrane</keyword>
<keyword evidence="1" id="KW-0472">Membrane</keyword>
<sequence>MAGRSYQAVLEIFRKLEANMPYFVDVFDEETFYIFAACFVIATILVAFILSRFITLREVDW</sequence>
<reference evidence="2" key="2">
    <citation type="submission" date="2015-06" db="UniProtKB">
        <authorList>
            <consortium name="EnsemblMetazoa"/>
        </authorList>
    </citation>
    <scope>IDENTIFICATION</scope>
</reference>